<dbReference type="KEGG" id="kphy:AOZ06_03380"/>
<evidence type="ECO:0000256" key="1">
    <source>
        <dbReference type="SAM" id="MobiDB-lite"/>
    </source>
</evidence>
<keyword evidence="4" id="KW-1185">Reference proteome</keyword>
<proteinExistence type="predicted"/>
<dbReference type="PANTHER" id="PTHR31084">
    <property type="entry name" value="ALPHA-L-FUCOSIDASE 2"/>
    <property type="match status" value="1"/>
</dbReference>
<feature type="domain" description="Glycosyl hydrolase family 95 catalytic" evidence="2">
    <location>
        <begin position="389"/>
        <end position="635"/>
    </location>
</feature>
<evidence type="ECO:0000313" key="3">
    <source>
        <dbReference type="EMBL" id="ALG06086.1"/>
    </source>
</evidence>
<dbReference type="Gene3D" id="1.50.10.10">
    <property type="match status" value="1"/>
</dbReference>
<sequence length="757" mass="84405">MADVSRRTFLGAAALTSGWVAGDPVAWAEPGNRPAPGRGAVHEQIVADARMVWRKVPTGWDNAPFLGNGFLGVQVYRGPEPNVLRFMLSHSLVQDQRAHWEAAVGLSRLPIGYLTLTLPGAVTAVDWTLDLWNAELRGTVATAQGSLRFEALVHNESGVLMVSTTGDAGWGFTPMPSHTTRTIRIPPDYVGNPAPKIGRNHVEQPLIAGGGYSTAWQERQFGTRKILTAAVHYGHPNSTGLAEALAKVRIPPSVATHRAWWNSYYTRSLISVPDKWVQRFYWIQLYKMASATRRNAPVVTEWGPWFPDGGGSWTAVWWNLNVQVSYPLVNGSNHPELDAVTETFRRYHENLELSVPPDYRDGKTYALAHPGDRTLRSGGPKLGAQIPGNATVGRPGTSTKTDQTGNLIWAMHGVWQSYQHTRQRWVLQDVLFPILTKALNFYLHFLTEGNDGKLHLPLTRSPEIHDAEDCTYDLSLIRWAAGILPQIAQELRVNPDPRWRDVATRLTPYHENEQGVMIGKDVPLTESHRHFSHMLWMHPLREKTWDNPADRDIIRRTFEHWSSMRSAWAGYSYPAASSMYSMMGQPEQALSYLRHLLDGNIIGIAQLMPNTMYKEGTNLAIESPLTAAQSVLDMLIDSDPGVVKVFPALPWQDASIDGLRTMGAFEVGASRRAGRTEWITVRSHAGAPLSLRHGISGELDVRDEHGRRLPWRETSPGIAEIRLRRGETAVVTPRGSRPDPRPRDVPAVTNAPRWGMS</sequence>
<accession>A0A0N9HSF5</accession>
<dbReference type="RefSeq" id="WP_054288062.1">
    <property type="nucleotide sequence ID" value="NZ_CP012752.1"/>
</dbReference>
<name>A0A0N9HSF5_9PSEU</name>
<dbReference type="GO" id="GO:0004560">
    <property type="term" value="F:alpha-L-fucosidase activity"/>
    <property type="evidence" value="ECO:0007669"/>
    <property type="project" value="TreeGrafter"/>
</dbReference>
<dbReference type="GO" id="GO:0005975">
    <property type="term" value="P:carbohydrate metabolic process"/>
    <property type="evidence" value="ECO:0007669"/>
    <property type="project" value="InterPro"/>
</dbReference>
<evidence type="ECO:0000259" key="2">
    <source>
        <dbReference type="Pfam" id="PF22124"/>
    </source>
</evidence>
<organism evidence="3 4">
    <name type="scientific">Kibdelosporangium phytohabitans</name>
    <dbReference type="NCBI Taxonomy" id="860235"/>
    <lineage>
        <taxon>Bacteria</taxon>
        <taxon>Bacillati</taxon>
        <taxon>Actinomycetota</taxon>
        <taxon>Actinomycetes</taxon>
        <taxon>Pseudonocardiales</taxon>
        <taxon>Pseudonocardiaceae</taxon>
        <taxon>Kibdelosporangium</taxon>
    </lineage>
</organism>
<dbReference type="AlphaFoldDB" id="A0A0N9HSF5"/>
<evidence type="ECO:0000313" key="4">
    <source>
        <dbReference type="Proteomes" id="UP000063699"/>
    </source>
</evidence>
<protein>
    <recommendedName>
        <fullName evidence="2">Glycosyl hydrolase family 95 catalytic domain-containing protein</fullName>
    </recommendedName>
</protein>
<dbReference type="PROSITE" id="PS51318">
    <property type="entry name" value="TAT"/>
    <property type="match status" value="1"/>
</dbReference>
<dbReference type="PANTHER" id="PTHR31084:SF0">
    <property type="entry name" value="ALPHA-L-FUCOSIDASE 2"/>
    <property type="match status" value="1"/>
</dbReference>
<dbReference type="InterPro" id="IPR012341">
    <property type="entry name" value="6hp_glycosidase-like_sf"/>
</dbReference>
<dbReference type="InterPro" id="IPR054363">
    <property type="entry name" value="GH95_cat"/>
</dbReference>
<dbReference type="Pfam" id="PF22124">
    <property type="entry name" value="Glyco_hydro_95_cat"/>
    <property type="match status" value="1"/>
</dbReference>
<dbReference type="SUPFAM" id="SSF48208">
    <property type="entry name" value="Six-hairpin glycosidases"/>
    <property type="match status" value="1"/>
</dbReference>
<reference evidence="3 4" key="1">
    <citation type="submission" date="2015-07" db="EMBL/GenBank/DDBJ databases">
        <title>Genome sequencing of Kibdelosporangium phytohabitans.</title>
        <authorList>
            <person name="Qin S."/>
            <person name="Xing K."/>
        </authorList>
    </citation>
    <scope>NUCLEOTIDE SEQUENCE [LARGE SCALE GENOMIC DNA]</scope>
    <source>
        <strain evidence="3 4">KLBMP1111</strain>
    </source>
</reference>
<feature type="region of interest" description="Disordered" evidence="1">
    <location>
        <begin position="376"/>
        <end position="399"/>
    </location>
</feature>
<dbReference type="OrthoDB" id="9816459at2"/>
<dbReference type="InterPro" id="IPR008928">
    <property type="entry name" value="6-hairpin_glycosidase_sf"/>
</dbReference>
<dbReference type="Proteomes" id="UP000063699">
    <property type="component" value="Chromosome"/>
</dbReference>
<gene>
    <name evidence="3" type="ORF">AOZ06_03380</name>
</gene>
<dbReference type="EMBL" id="CP012752">
    <property type="protein sequence ID" value="ALG06086.1"/>
    <property type="molecule type" value="Genomic_DNA"/>
</dbReference>
<dbReference type="STRING" id="860235.AOZ06_03380"/>
<dbReference type="InterPro" id="IPR006311">
    <property type="entry name" value="TAT_signal"/>
</dbReference>
<feature type="region of interest" description="Disordered" evidence="1">
    <location>
        <begin position="728"/>
        <end position="757"/>
    </location>
</feature>